<dbReference type="HOGENOM" id="CLU_3299999_0_0_1"/>
<evidence type="ECO:0000313" key="2">
    <source>
        <dbReference type="Proteomes" id="UP000015104"/>
    </source>
</evidence>
<keyword evidence="2" id="KW-1185">Reference proteome</keyword>
<proteinExistence type="predicted"/>
<dbReference type="AlphaFoldDB" id="T1K1E3"/>
<dbReference type="EMBL" id="CAEY01001351">
    <property type="status" value="NOT_ANNOTATED_CDS"/>
    <property type="molecule type" value="Genomic_DNA"/>
</dbReference>
<accession>T1K1E3</accession>
<evidence type="ECO:0000313" key="1">
    <source>
        <dbReference type="EnsemblMetazoa" id="tetur04g01090.1"/>
    </source>
</evidence>
<reference evidence="2" key="1">
    <citation type="submission" date="2011-08" db="EMBL/GenBank/DDBJ databases">
        <authorList>
            <person name="Rombauts S."/>
        </authorList>
    </citation>
    <scope>NUCLEOTIDE SEQUENCE</scope>
    <source>
        <strain evidence="2">London</strain>
    </source>
</reference>
<protein>
    <submittedName>
        <fullName evidence="1">Uncharacterized protein</fullName>
    </submittedName>
</protein>
<dbReference type="Proteomes" id="UP000015104">
    <property type="component" value="Unassembled WGS sequence"/>
</dbReference>
<dbReference type="EnsemblMetazoa" id="tetur04g01090.1">
    <property type="protein sequence ID" value="tetur04g01090.1"/>
    <property type="gene ID" value="tetur04g01090"/>
</dbReference>
<reference evidence="1" key="2">
    <citation type="submission" date="2015-06" db="UniProtKB">
        <authorList>
            <consortium name="EnsemblMetazoa"/>
        </authorList>
    </citation>
    <scope>IDENTIFICATION</scope>
</reference>
<name>T1K1E3_TETUR</name>
<sequence>MLIFGIFDNFNCYLGSTILEVANHINTLISSQSILDFMKI</sequence>
<organism evidence="1 2">
    <name type="scientific">Tetranychus urticae</name>
    <name type="common">Two-spotted spider mite</name>
    <dbReference type="NCBI Taxonomy" id="32264"/>
    <lineage>
        <taxon>Eukaryota</taxon>
        <taxon>Metazoa</taxon>
        <taxon>Ecdysozoa</taxon>
        <taxon>Arthropoda</taxon>
        <taxon>Chelicerata</taxon>
        <taxon>Arachnida</taxon>
        <taxon>Acari</taxon>
        <taxon>Acariformes</taxon>
        <taxon>Trombidiformes</taxon>
        <taxon>Prostigmata</taxon>
        <taxon>Eleutherengona</taxon>
        <taxon>Raphignathae</taxon>
        <taxon>Tetranychoidea</taxon>
        <taxon>Tetranychidae</taxon>
        <taxon>Tetranychus</taxon>
    </lineage>
</organism>